<proteinExistence type="inferred from homology"/>
<dbReference type="CDD" id="cd01049">
    <property type="entry name" value="RNRR2"/>
    <property type="match status" value="1"/>
</dbReference>
<protein>
    <recommendedName>
        <fullName evidence="3">ribonucleoside-diphosphate reductase</fullName>
        <ecNumber evidence="3">1.17.4.1</ecNumber>
    </recommendedName>
</protein>
<gene>
    <name evidence="7" type="ORF">ESCO13_00107</name>
</gene>
<sequence>MAAINLHNEVYKTGKYPVFLGEQLGIFDSVNVTYPEMHKLYKLQKAQDWDENEVNLDQTRKDFVACSKNNYDVMIKNLSFQWENDSLAKSIITLFSPFLSNNEACAMMMKQSEMEVLHALTYSEIIRQCTPDPIEVINQIMINDKIFNRMGIIADIMGQLEEAGHKYALGLIEANDELRLLILKGMVALIGLEGIQFISSFSATFAMAEQQLFVGACKLIQKIMLDEILHVKMDYAVIDALMHDPIWRKIYEDNIEELTLILDTVVEQEEQWCDYLFSEGRFIVGLNAELSKQWVYFNAAPIYRRLKMKAKFKAPKHSPLAWMEKWLNPDLIQSAAQEIQLTNYKLNSANKDLSDDEELDFE</sequence>
<dbReference type="InterPro" id="IPR009078">
    <property type="entry name" value="Ferritin-like_SF"/>
</dbReference>
<evidence type="ECO:0000256" key="3">
    <source>
        <dbReference type="ARBA" id="ARBA00012274"/>
    </source>
</evidence>
<evidence type="ECO:0000313" key="7">
    <source>
        <dbReference type="EMBL" id="AOQ27242.1"/>
    </source>
</evidence>
<dbReference type="PANTHER" id="PTHR23409:SF18">
    <property type="entry name" value="RIBONUCLEOSIDE-DIPHOSPHATE REDUCTASE SUBUNIT M2"/>
    <property type="match status" value="1"/>
</dbReference>
<dbReference type="GO" id="GO:0046872">
    <property type="term" value="F:metal ion binding"/>
    <property type="evidence" value="ECO:0007669"/>
    <property type="project" value="UniProtKB-KW"/>
</dbReference>
<evidence type="ECO:0000256" key="5">
    <source>
        <dbReference type="ARBA" id="ARBA00023002"/>
    </source>
</evidence>
<keyword evidence="5 7" id="KW-0560">Oxidoreductase</keyword>
<dbReference type="SUPFAM" id="SSF47240">
    <property type="entry name" value="Ferritin-like"/>
    <property type="match status" value="1"/>
</dbReference>
<evidence type="ECO:0000256" key="6">
    <source>
        <dbReference type="ARBA" id="ARBA00023004"/>
    </source>
</evidence>
<keyword evidence="8" id="KW-1185">Reference proteome</keyword>
<dbReference type="PANTHER" id="PTHR23409">
    <property type="entry name" value="RIBONUCLEOSIDE-DIPHOSPHATE REDUCTASE SMALL CHAIN"/>
    <property type="match status" value="1"/>
</dbReference>
<evidence type="ECO:0000313" key="8">
    <source>
        <dbReference type="Proteomes" id="UP000225358"/>
    </source>
</evidence>
<dbReference type="InterPro" id="IPR000358">
    <property type="entry name" value="RNR_small_fam"/>
</dbReference>
<reference evidence="7" key="1">
    <citation type="submission" date="2017-02" db="EMBL/GenBank/DDBJ databases">
        <title>Complete genome sequence of two Escherichia coli phages, vB_EcoM_ ESCO5 and vB_EcoM_ESCO13, which are related to phAPEC8.</title>
        <authorList>
            <person name="Trotereau A."/>
            <person name="Gonnet M."/>
            <person name="Viardot A."/>
            <person name="Lalmanach A.-C."/>
            <person name="Guabiraba R."/>
            <person name="Chanteloup N."/>
            <person name="Schouler C."/>
        </authorList>
    </citation>
    <scope>NUCLEOTIDE SEQUENCE [LARGE SCALE GENOMIC DNA]</scope>
</reference>
<accession>A0A1D7XFC0</accession>
<dbReference type="GO" id="GO:0009263">
    <property type="term" value="P:deoxyribonucleotide biosynthetic process"/>
    <property type="evidence" value="ECO:0007669"/>
    <property type="project" value="InterPro"/>
</dbReference>
<dbReference type="EMBL" id="KX552041">
    <property type="protein sequence ID" value="AOQ27242.1"/>
    <property type="molecule type" value="Genomic_DNA"/>
</dbReference>
<evidence type="ECO:0000256" key="2">
    <source>
        <dbReference type="ARBA" id="ARBA00009303"/>
    </source>
</evidence>
<dbReference type="EC" id="1.17.4.1" evidence="3"/>
<organism evidence="7 8">
    <name type="scientific">Escherichia phage ESCO13</name>
    <dbReference type="NCBI Taxonomy" id="1881104"/>
    <lineage>
        <taxon>Viruses</taxon>
        <taxon>Duplodnaviria</taxon>
        <taxon>Heunggongvirae</taxon>
        <taxon>Uroviricota</taxon>
        <taxon>Caudoviricetes</taxon>
        <taxon>Stephanstirmvirinae</taxon>
        <taxon>Phapecoctavirus</taxon>
        <taxon>Phapecoctavirus ESCO13</taxon>
    </lineage>
</organism>
<dbReference type="GO" id="GO:0004748">
    <property type="term" value="F:ribonucleoside-diphosphate reductase activity, thioredoxin disulfide as acceptor"/>
    <property type="evidence" value="ECO:0007669"/>
    <property type="project" value="UniProtKB-EC"/>
</dbReference>
<evidence type="ECO:0000256" key="4">
    <source>
        <dbReference type="ARBA" id="ARBA00022723"/>
    </source>
</evidence>
<keyword evidence="6" id="KW-0408">Iron</keyword>
<dbReference type="Pfam" id="PF00268">
    <property type="entry name" value="Ribonuc_red_sm"/>
    <property type="match status" value="1"/>
</dbReference>
<comment type="similarity">
    <text evidence="2">Belongs to the ribonucleoside diphosphate reductase small chain family.</text>
</comment>
<dbReference type="InterPro" id="IPR033909">
    <property type="entry name" value="RNR_small"/>
</dbReference>
<dbReference type="Gene3D" id="1.10.620.20">
    <property type="entry name" value="Ribonucleotide Reductase, subunit A"/>
    <property type="match status" value="1"/>
</dbReference>
<dbReference type="InterPro" id="IPR012348">
    <property type="entry name" value="RNR-like"/>
</dbReference>
<evidence type="ECO:0000256" key="1">
    <source>
        <dbReference type="ARBA" id="ARBA00001962"/>
    </source>
</evidence>
<dbReference type="Proteomes" id="UP000225358">
    <property type="component" value="Segment"/>
</dbReference>
<comment type="cofactor">
    <cofactor evidence="1">
        <name>Fe cation</name>
        <dbReference type="ChEBI" id="CHEBI:24875"/>
    </cofactor>
</comment>
<keyword evidence="4" id="KW-0479">Metal-binding</keyword>
<dbReference type="UniPathway" id="UPA00326"/>
<name>A0A1D7XFC0_9CAUD</name>